<feature type="compositionally biased region" description="Basic and acidic residues" evidence="1">
    <location>
        <begin position="1"/>
        <end position="19"/>
    </location>
</feature>
<name>U3P763_LEIXC</name>
<feature type="region of interest" description="Disordered" evidence="1">
    <location>
        <begin position="1"/>
        <end position="21"/>
    </location>
</feature>
<evidence type="ECO:0000313" key="3">
    <source>
        <dbReference type="Proteomes" id="UP000016743"/>
    </source>
</evidence>
<organism evidence="2 3">
    <name type="scientific">Leifsonia xyli subsp. cynodontis DSM 46306</name>
    <dbReference type="NCBI Taxonomy" id="1389489"/>
    <lineage>
        <taxon>Bacteria</taxon>
        <taxon>Bacillati</taxon>
        <taxon>Actinomycetota</taxon>
        <taxon>Actinomycetes</taxon>
        <taxon>Micrococcales</taxon>
        <taxon>Microbacteriaceae</taxon>
        <taxon>Leifsonia</taxon>
    </lineage>
</organism>
<accession>U3P763</accession>
<dbReference type="KEGG" id="lxy:O159_21510"/>
<proteinExistence type="predicted"/>
<protein>
    <submittedName>
        <fullName evidence="2">Uncharacterized protein</fullName>
    </submittedName>
</protein>
<evidence type="ECO:0000256" key="1">
    <source>
        <dbReference type="SAM" id="MobiDB-lite"/>
    </source>
</evidence>
<evidence type="ECO:0000313" key="2">
    <source>
        <dbReference type="EMBL" id="AGW42130.1"/>
    </source>
</evidence>
<sequence length="63" mass="6693">MSEMDGEAHGDGSREEEGLLSRLEVIEAQPLAERAEAYANLHGELSARLEGGDAPPNRGTGNM</sequence>
<keyword evidence="3" id="KW-1185">Reference proteome</keyword>
<dbReference type="AlphaFoldDB" id="U3P763"/>
<dbReference type="Proteomes" id="UP000016743">
    <property type="component" value="Chromosome"/>
</dbReference>
<gene>
    <name evidence="2" type="ORF">O159_21510</name>
</gene>
<dbReference type="EMBL" id="CP006734">
    <property type="protein sequence ID" value="AGW42130.1"/>
    <property type="molecule type" value="Genomic_DNA"/>
</dbReference>
<dbReference type="eggNOG" id="ENOG5031XXD">
    <property type="taxonomic scope" value="Bacteria"/>
</dbReference>
<dbReference type="STRING" id="1389489.O159_21510"/>
<reference evidence="2 3" key="1">
    <citation type="journal article" date="2013" name="Genome Announc.">
        <title>Complete Genome Sequence of Leifsonia xyli subsp. cynodontis Strain DSM46306, a Gram-Positive Bacterial Pathogen of Grasses.</title>
        <authorList>
            <person name="Monteiro-Vitorello C.B."/>
            <person name="Zerillo M.M."/>
            <person name="Van Sluys M.A."/>
            <person name="Camargo L.E."/>
            <person name="Kitajima J.P."/>
        </authorList>
    </citation>
    <scope>NUCLEOTIDE SEQUENCE [LARGE SCALE GENOMIC DNA]</scope>
    <source>
        <strain evidence="2 3">DSM 46306</strain>
    </source>
</reference>
<dbReference type="HOGENOM" id="CLU_207854_0_0_11"/>